<accession>A0A2V3ZLG5</accession>
<reference evidence="3" key="1">
    <citation type="submission" date="2018-05" db="EMBL/GenBank/DDBJ databases">
        <authorList>
            <person name="Lu D."/>
        </authorList>
    </citation>
    <scope>NUCLEOTIDE SEQUENCE [LARGE SCALE GENOMIC DNA]</scope>
    <source>
        <strain evidence="3">F01</strain>
    </source>
</reference>
<dbReference type="SUPFAM" id="SSF54427">
    <property type="entry name" value="NTF2-like"/>
    <property type="match status" value="1"/>
</dbReference>
<dbReference type="Gene3D" id="3.10.450.50">
    <property type="match status" value="1"/>
</dbReference>
<feature type="domain" description="SnoaL-like" evidence="1">
    <location>
        <begin position="24"/>
        <end position="126"/>
    </location>
</feature>
<evidence type="ECO:0000313" key="3">
    <source>
        <dbReference type="Proteomes" id="UP000253987"/>
    </source>
</evidence>
<evidence type="ECO:0000313" key="2">
    <source>
        <dbReference type="EMBL" id="PXX91904.1"/>
    </source>
</evidence>
<gene>
    <name evidence="2" type="ORF">DIT71_08650</name>
</gene>
<keyword evidence="3" id="KW-1185">Reference proteome</keyword>
<reference evidence="2 3" key="2">
    <citation type="submission" date="2018-06" db="EMBL/GenBank/DDBJ databases">
        <title>Marinobactersediminissp. nov, a moderately halophilic bacterium isolated from marine solar saltern.</title>
        <authorList>
            <person name="Zhang Y."/>
        </authorList>
    </citation>
    <scope>NUCLEOTIDE SEQUENCE [LARGE SCALE GENOMIC DNA]</scope>
    <source>
        <strain evidence="2 3">F01</strain>
    </source>
</reference>
<dbReference type="OrthoDB" id="1115105at2"/>
<dbReference type="Pfam" id="PF12680">
    <property type="entry name" value="SnoaL_2"/>
    <property type="match status" value="1"/>
</dbReference>
<comment type="caution">
    <text evidence="2">The sequence shown here is derived from an EMBL/GenBank/DDBJ whole genome shotgun (WGS) entry which is preliminary data.</text>
</comment>
<proteinExistence type="predicted"/>
<dbReference type="AlphaFoldDB" id="A0A2V3ZLG5"/>
<dbReference type="InterPro" id="IPR037401">
    <property type="entry name" value="SnoaL-like"/>
</dbReference>
<dbReference type="Proteomes" id="UP000253987">
    <property type="component" value="Unassembled WGS sequence"/>
</dbReference>
<dbReference type="EMBL" id="QFWX01000003">
    <property type="protein sequence ID" value="PXX91904.1"/>
    <property type="molecule type" value="Genomic_DNA"/>
</dbReference>
<dbReference type="InterPro" id="IPR032710">
    <property type="entry name" value="NTF2-like_dom_sf"/>
</dbReference>
<organism evidence="2 3">
    <name type="scientific">Marinobacter vulgaris</name>
    <dbReference type="NCBI Taxonomy" id="1928331"/>
    <lineage>
        <taxon>Bacteria</taxon>
        <taxon>Pseudomonadati</taxon>
        <taxon>Pseudomonadota</taxon>
        <taxon>Gammaproteobacteria</taxon>
        <taxon>Pseudomonadales</taxon>
        <taxon>Marinobacteraceae</taxon>
        <taxon>Marinobacter</taxon>
    </lineage>
</organism>
<name>A0A2V3ZLG5_9GAMM</name>
<sequence length="155" mass="17312">MSTASIIDMGNRSSSVHETLGRFRQLFNTLCAGDMGELGSVYSDDVHFTDPFASVRGIDELTEYFTGAYANVISCSFDFGEPVINGEDVCIPWVMHLKHKRIRKGRPVRVDGISQLVIRKGHVTSHRDYFDAGQLLYENLPVMGGVIRWIRSQAG</sequence>
<protein>
    <submittedName>
        <fullName evidence="2">Transcriptional regulator</fullName>
    </submittedName>
</protein>
<evidence type="ECO:0000259" key="1">
    <source>
        <dbReference type="Pfam" id="PF12680"/>
    </source>
</evidence>